<reference evidence="10 11" key="1">
    <citation type="submission" date="2016-07" db="EMBL/GenBank/DDBJ databases">
        <title>High microdiversification within the ubiquitous acI lineage of Actinobacteria.</title>
        <authorList>
            <person name="Neuenschwander S.M."/>
            <person name="Salcher M."/>
            <person name="Ghai R."/>
            <person name="Pernthaler J."/>
        </authorList>
    </citation>
    <scope>NUCLEOTIDE SEQUENCE [LARGE SCALE GENOMIC DNA]</scope>
    <source>
        <strain evidence="10">MMS-IIB-91</strain>
    </source>
</reference>
<dbReference type="GO" id="GO:0005524">
    <property type="term" value="F:ATP binding"/>
    <property type="evidence" value="ECO:0007669"/>
    <property type="project" value="UniProtKB-UniRule"/>
</dbReference>
<keyword evidence="3 7" id="KW-0819">tRNA processing</keyword>
<keyword evidence="11" id="KW-1185">Reference proteome</keyword>
<dbReference type="InterPro" id="IPR011063">
    <property type="entry name" value="TilS/TtcA_N"/>
</dbReference>
<dbReference type="Gene3D" id="3.40.50.620">
    <property type="entry name" value="HUPs"/>
    <property type="match status" value="1"/>
</dbReference>
<dbReference type="GO" id="GO:0006400">
    <property type="term" value="P:tRNA modification"/>
    <property type="evidence" value="ECO:0007669"/>
    <property type="project" value="UniProtKB-UniRule"/>
</dbReference>
<dbReference type="CDD" id="cd01992">
    <property type="entry name" value="TilS_N"/>
    <property type="match status" value="1"/>
</dbReference>
<name>A0A249L2P7_9ACTN</name>
<feature type="domain" description="tRNA(Ile)-lysidine synthase substrate-binding" evidence="9">
    <location>
        <begin position="249"/>
        <end position="310"/>
    </location>
</feature>
<evidence type="ECO:0000259" key="8">
    <source>
        <dbReference type="Pfam" id="PF01171"/>
    </source>
</evidence>
<evidence type="ECO:0000256" key="4">
    <source>
        <dbReference type="ARBA" id="ARBA00022741"/>
    </source>
</evidence>
<comment type="similarity">
    <text evidence="7">Belongs to the tRNA(Ile)-lysidine synthase family.</text>
</comment>
<comment type="subcellular location">
    <subcellularLocation>
        <location evidence="7">Cytoplasm</location>
    </subcellularLocation>
</comment>
<dbReference type="NCBIfam" id="TIGR02432">
    <property type="entry name" value="lysidine_TilS_N"/>
    <property type="match status" value="1"/>
</dbReference>
<evidence type="ECO:0000256" key="2">
    <source>
        <dbReference type="ARBA" id="ARBA00022598"/>
    </source>
</evidence>
<dbReference type="KEGG" id="nab:B1sIIB91_00165"/>
<dbReference type="SUPFAM" id="SSF52402">
    <property type="entry name" value="Adenine nucleotide alpha hydrolases-like"/>
    <property type="match status" value="1"/>
</dbReference>
<gene>
    <name evidence="7" type="primary">tilS</name>
    <name evidence="10" type="ORF">B1sIIB91_00165</name>
</gene>
<sequence length="319" mass="35068">MNTVASTSLWEIRKAVKPWLENISETILFGCSGGADSMAMALALFIEANGVKIIPVVVDHGLQDGSAEIAAQTITKLKKIGYTQIESAVAQVTLTDGLEASARRARYQIFNQFIDTYRPKYFFLAHTLNDQAENVLLGLARGSGARSLSGMAIENNIYVRPMLKIDRQTTITACQEGGVEIWSDPHNEDLRFTRVRVRKNVLPTLEENLGPGITQALVRSADLLRDDADALDGFANEFFTQIDWMNIKVNDLERLPKAIRSRVLRLAIYKAGSPAGSLSAEHIASAEALISDWHGQKEVALPGNVKLWRNSGTISLSSQ</sequence>
<dbReference type="SUPFAM" id="SSF82829">
    <property type="entry name" value="MesJ substrate recognition domain-like"/>
    <property type="match status" value="1"/>
</dbReference>
<keyword evidence="5 7" id="KW-0067">ATP-binding</keyword>
<dbReference type="EC" id="6.3.4.19" evidence="7"/>
<dbReference type="InterPro" id="IPR015262">
    <property type="entry name" value="tRNA_Ile_lys_synt_subst-bd"/>
</dbReference>
<dbReference type="GO" id="GO:0032267">
    <property type="term" value="F:tRNA(Ile)-lysidine synthase activity"/>
    <property type="evidence" value="ECO:0007669"/>
    <property type="project" value="UniProtKB-EC"/>
</dbReference>
<feature type="binding site" evidence="7">
    <location>
        <begin position="32"/>
        <end position="37"/>
    </location>
    <ligand>
        <name>ATP</name>
        <dbReference type="ChEBI" id="CHEBI:30616"/>
    </ligand>
</feature>
<evidence type="ECO:0000313" key="11">
    <source>
        <dbReference type="Proteomes" id="UP000217210"/>
    </source>
</evidence>
<comment type="function">
    <text evidence="7">Ligates lysine onto the cytidine present at position 34 of the AUA codon-specific tRNA(Ile) that contains the anticodon CAU, in an ATP-dependent manner. Cytidine is converted to lysidine, thus changing the amino acid specificity of the tRNA from methionine to isoleucine.</text>
</comment>
<organism evidence="10 11">
    <name type="scientific">Candidatus Nanopelagicus abundans</name>
    <dbReference type="NCBI Taxonomy" id="1884916"/>
    <lineage>
        <taxon>Bacteria</taxon>
        <taxon>Bacillati</taxon>
        <taxon>Actinomycetota</taxon>
        <taxon>Actinomycetes</taxon>
        <taxon>Candidatus Nanopelagicales</taxon>
        <taxon>Candidatus Nanopelagicaceae</taxon>
        <taxon>Candidatus Nanopelagicus</taxon>
    </lineage>
</organism>
<evidence type="ECO:0000256" key="5">
    <source>
        <dbReference type="ARBA" id="ARBA00022840"/>
    </source>
</evidence>
<dbReference type="PANTHER" id="PTHR43033">
    <property type="entry name" value="TRNA(ILE)-LYSIDINE SYNTHASE-RELATED"/>
    <property type="match status" value="1"/>
</dbReference>
<dbReference type="GO" id="GO:0005737">
    <property type="term" value="C:cytoplasm"/>
    <property type="evidence" value="ECO:0007669"/>
    <property type="project" value="UniProtKB-SubCell"/>
</dbReference>
<dbReference type="EMBL" id="CP016779">
    <property type="protein sequence ID" value="ASY23358.1"/>
    <property type="molecule type" value="Genomic_DNA"/>
</dbReference>
<keyword evidence="1 7" id="KW-0963">Cytoplasm</keyword>
<dbReference type="InterPro" id="IPR014729">
    <property type="entry name" value="Rossmann-like_a/b/a_fold"/>
</dbReference>
<proteinExistence type="inferred from homology"/>
<dbReference type="OrthoDB" id="5244702at2"/>
<dbReference type="AlphaFoldDB" id="A0A249L2P7"/>
<dbReference type="RefSeq" id="WP_095687649.1">
    <property type="nucleotide sequence ID" value="NZ_CP016779.1"/>
</dbReference>
<evidence type="ECO:0000259" key="9">
    <source>
        <dbReference type="Pfam" id="PF09179"/>
    </source>
</evidence>
<evidence type="ECO:0000256" key="7">
    <source>
        <dbReference type="HAMAP-Rule" id="MF_01161"/>
    </source>
</evidence>
<dbReference type="Proteomes" id="UP000217210">
    <property type="component" value="Chromosome"/>
</dbReference>
<dbReference type="PANTHER" id="PTHR43033:SF1">
    <property type="entry name" value="TRNA(ILE)-LYSIDINE SYNTHASE-RELATED"/>
    <property type="match status" value="1"/>
</dbReference>
<accession>A0A249L2P7</accession>
<evidence type="ECO:0000256" key="1">
    <source>
        <dbReference type="ARBA" id="ARBA00022490"/>
    </source>
</evidence>
<keyword evidence="4 7" id="KW-0547">Nucleotide-binding</keyword>
<dbReference type="InterPro" id="IPR012094">
    <property type="entry name" value="tRNA_Ile_lys_synt"/>
</dbReference>
<comment type="domain">
    <text evidence="7">The N-terminal region contains the highly conserved SGGXDS motif, predicted to be a P-loop motif involved in ATP binding.</text>
</comment>
<evidence type="ECO:0000256" key="6">
    <source>
        <dbReference type="ARBA" id="ARBA00048539"/>
    </source>
</evidence>
<dbReference type="InterPro" id="IPR012795">
    <property type="entry name" value="tRNA_Ile_lys_synt_N"/>
</dbReference>
<dbReference type="Pfam" id="PF09179">
    <property type="entry name" value="TilS"/>
    <property type="match status" value="1"/>
</dbReference>
<evidence type="ECO:0000313" key="10">
    <source>
        <dbReference type="EMBL" id="ASY23358.1"/>
    </source>
</evidence>
<evidence type="ECO:0000256" key="3">
    <source>
        <dbReference type="ARBA" id="ARBA00022694"/>
    </source>
</evidence>
<feature type="domain" description="tRNA(Ile)-lysidine/2-thiocytidine synthase N-terminal" evidence="8">
    <location>
        <begin position="27"/>
        <end position="200"/>
    </location>
</feature>
<protein>
    <recommendedName>
        <fullName evidence="7">tRNA(Ile)-lysidine synthase</fullName>
        <ecNumber evidence="7">6.3.4.19</ecNumber>
    </recommendedName>
    <alternativeName>
        <fullName evidence="7">tRNA(Ile)-2-lysyl-cytidine synthase</fullName>
    </alternativeName>
    <alternativeName>
        <fullName evidence="7">tRNA(Ile)-lysidine synthetase</fullName>
    </alternativeName>
</protein>
<dbReference type="Pfam" id="PF01171">
    <property type="entry name" value="ATP_bind_3"/>
    <property type="match status" value="1"/>
</dbReference>
<dbReference type="HAMAP" id="MF_01161">
    <property type="entry name" value="tRNA_Ile_lys_synt"/>
    <property type="match status" value="1"/>
</dbReference>
<keyword evidence="2 7" id="KW-0436">Ligase</keyword>
<dbReference type="Gene3D" id="3.30.465.60">
    <property type="match status" value="1"/>
</dbReference>
<comment type="catalytic activity">
    <reaction evidence="6 7">
        <text>cytidine(34) in tRNA(Ile2) + L-lysine + ATP = lysidine(34) in tRNA(Ile2) + AMP + diphosphate + H(+)</text>
        <dbReference type="Rhea" id="RHEA:43744"/>
        <dbReference type="Rhea" id="RHEA-COMP:10625"/>
        <dbReference type="Rhea" id="RHEA-COMP:10670"/>
        <dbReference type="ChEBI" id="CHEBI:15378"/>
        <dbReference type="ChEBI" id="CHEBI:30616"/>
        <dbReference type="ChEBI" id="CHEBI:32551"/>
        <dbReference type="ChEBI" id="CHEBI:33019"/>
        <dbReference type="ChEBI" id="CHEBI:82748"/>
        <dbReference type="ChEBI" id="CHEBI:83665"/>
        <dbReference type="ChEBI" id="CHEBI:456215"/>
        <dbReference type="EC" id="6.3.4.19"/>
    </reaction>
</comment>